<dbReference type="GO" id="GO:0000062">
    <property type="term" value="F:fatty-acyl-CoA binding"/>
    <property type="evidence" value="ECO:0007669"/>
    <property type="project" value="TreeGrafter"/>
</dbReference>
<feature type="domain" description="Acyl-CoA dehydrogenase/oxidase N-terminal" evidence="12">
    <location>
        <begin position="42"/>
        <end position="153"/>
    </location>
</feature>
<dbReference type="FunFam" id="1.10.540.10:FF:000003">
    <property type="entry name" value="glutaryl-CoA dehydrogenase, mitochondrial"/>
    <property type="match status" value="1"/>
</dbReference>
<feature type="domain" description="Acyl-CoA oxidase/dehydrogenase middle" evidence="11">
    <location>
        <begin position="157"/>
        <end position="250"/>
    </location>
</feature>
<dbReference type="PANTHER" id="PTHR42807:SF1">
    <property type="entry name" value="GLUTARYL-COA DEHYDROGENASE, MITOCHONDRIAL"/>
    <property type="match status" value="1"/>
</dbReference>
<dbReference type="Pfam" id="PF02770">
    <property type="entry name" value="Acyl-CoA_dh_M"/>
    <property type="match status" value="1"/>
</dbReference>
<reference evidence="14" key="1">
    <citation type="journal article" date="2014" name="Proc. Natl. Acad. Sci. U.S.A.">
        <title>Extensive sampling of basidiomycete genomes demonstrates inadequacy of the white-rot/brown-rot paradigm for wood decay fungi.</title>
        <authorList>
            <person name="Riley R."/>
            <person name="Salamov A.A."/>
            <person name="Brown D.W."/>
            <person name="Nagy L.G."/>
            <person name="Floudas D."/>
            <person name="Held B.W."/>
            <person name="Levasseur A."/>
            <person name="Lombard V."/>
            <person name="Morin E."/>
            <person name="Otillar R."/>
            <person name="Lindquist E.A."/>
            <person name="Sun H."/>
            <person name="LaButti K.M."/>
            <person name="Schmutz J."/>
            <person name="Jabbour D."/>
            <person name="Luo H."/>
            <person name="Baker S.E."/>
            <person name="Pisabarro A.G."/>
            <person name="Walton J.D."/>
            <person name="Blanchette R.A."/>
            <person name="Henrissat B."/>
            <person name="Martin F."/>
            <person name="Cullen D."/>
            <person name="Hibbett D.S."/>
            <person name="Grigoriev I.V."/>
        </authorList>
    </citation>
    <scope>NUCLEOTIDE SEQUENCE [LARGE SCALE GENOMIC DNA]</scope>
    <source>
        <strain evidence="14">FD-172 SS1</strain>
    </source>
</reference>
<keyword evidence="6" id="KW-0809">Transit peptide</keyword>
<evidence type="ECO:0000256" key="7">
    <source>
        <dbReference type="ARBA" id="ARBA00023002"/>
    </source>
</evidence>
<evidence type="ECO:0000259" key="10">
    <source>
        <dbReference type="Pfam" id="PF00441"/>
    </source>
</evidence>
<dbReference type="GO" id="GO:0005743">
    <property type="term" value="C:mitochondrial inner membrane"/>
    <property type="evidence" value="ECO:0007669"/>
    <property type="project" value="TreeGrafter"/>
</dbReference>
<comment type="subcellular location">
    <subcellularLocation>
        <location evidence="2">Mitochondrion matrix</location>
    </subcellularLocation>
</comment>
<dbReference type="InterPro" id="IPR006091">
    <property type="entry name" value="Acyl-CoA_Oxase/DH_mid-dom"/>
</dbReference>
<evidence type="ECO:0000256" key="3">
    <source>
        <dbReference type="ARBA" id="ARBA00009347"/>
    </source>
</evidence>
<dbReference type="InParanoid" id="A0A067LX34"/>
<dbReference type="InterPro" id="IPR036250">
    <property type="entry name" value="AcylCo_DH-like_C"/>
</dbReference>
<dbReference type="Pfam" id="PF02771">
    <property type="entry name" value="Acyl-CoA_dh_N"/>
    <property type="match status" value="1"/>
</dbReference>
<dbReference type="OrthoDB" id="435240at2759"/>
<dbReference type="Gene3D" id="2.40.110.10">
    <property type="entry name" value="Butyryl-CoA Dehydrogenase, subunit A, domain 2"/>
    <property type="match status" value="1"/>
</dbReference>
<evidence type="ECO:0000256" key="5">
    <source>
        <dbReference type="ARBA" id="ARBA00022827"/>
    </source>
</evidence>
<evidence type="ECO:0000259" key="12">
    <source>
        <dbReference type="Pfam" id="PF02771"/>
    </source>
</evidence>
<evidence type="ECO:0000256" key="6">
    <source>
        <dbReference type="ARBA" id="ARBA00022946"/>
    </source>
</evidence>
<protein>
    <recommendedName>
        <fullName evidence="15">Glutaryl-CoA dehydrogenase</fullName>
    </recommendedName>
</protein>
<comment type="similarity">
    <text evidence="3 9">Belongs to the acyl-CoA dehydrogenase family.</text>
</comment>
<dbReference type="FunFam" id="2.40.110.10:FF:000008">
    <property type="entry name" value="Glutaryl-CoA dehydrogenase, mitochondrial"/>
    <property type="match status" value="1"/>
</dbReference>
<evidence type="ECO:0008006" key="15">
    <source>
        <dbReference type="Google" id="ProtNLM"/>
    </source>
</evidence>
<evidence type="ECO:0000313" key="13">
    <source>
        <dbReference type="EMBL" id="KDQ07764.1"/>
    </source>
</evidence>
<dbReference type="EMBL" id="KL198101">
    <property type="protein sequence ID" value="KDQ07764.1"/>
    <property type="molecule type" value="Genomic_DNA"/>
</dbReference>
<dbReference type="Pfam" id="PF00441">
    <property type="entry name" value="Acyl-CoA_dh_1"/>
    <property type="match status" value="1"/>
</dbReference>
<name>A0A067LX34_BOTB1</name>
<evidence type="ECO:0000256" key="9">
    <source>
        <dbReference type="RuleBase" id="RU362125"/>
    </source>
</evidence>
<keyword evidence="14" id="KW-1185">Reference proteome</keyword>
<dbReference type="InterPro" id="IPR052033">
    <property type="entry name" value="Glutaryl-CoA_DH_mitochondrial"/>
</dbReference>
<dbReference type="Gene3D" id="1.20.140.10">
    <property type="entry name" value="Butyryl-CoA Dehydrogenase, subunit A, domain 3"/>
    <property type="match status" value="1"/>
</dbReference>
<dbReference type="Proteomes" id="UP000027195">
    <property type="component" value="Unassembled WGS sequence"/>
</dbReference>
<dbReference type="GO" id="GO:0004361">
    <property type="term" value="F:glutaryl-CoA dehydrogenase activity"/>
    <property type="evidence" value="ECO:0007669"/>
    <property type="project" value="TreeGrafter"/>
</dbReference>
<dbReference type="Gene3D" id="1.10.540.10">
    <property type="entry name" value="Acyl-CoA dehydrogenase/oxidase, N-terminal domain"/>
    <property type="match status" value="1"/>
</dbReference>
<dbReference type="PANTHER" id="PTHR42807">
    <property type="entry name" value="GLUTARYL-COA DEHYDROGENASE, MITOCHONDRIAL"/>
    <property type="match status" value="1"/>
</dbReference>
<dbReference type="InterPro" id="IPR013786">
    <property type="entry name" value="AcylCoA_DH/ox_N"/>
</dbReference>
<dbReference type="GO" id="GO:0046949">
    <property type="term" value="P:fatty-acyl-CoA biosynthetic process"/>
    <property type="evidence" value="ECO:0007669"/>
    <property type="project" value="TreeGrafter"/>
</dbReference>
<dbReference type="STRING" id="930990.A0A067LX34"/>
<dbReference type="InterPro" id="IPR046373">
    <property type="entry name" value="Acyl-CoA_Oxase/DH_mid-dom_sf"/>
</dbReference>
<dbReference type="InterPro" id="IPR009075">
    <property type="entry name" value="AcylCo_DH/oxidase_C"/>
</dbReference>
<dbReference type="InterPro" id="IPR037069">
    <property type="entry name" value="AcylCoA_DH/ox_N_sf"/>
</dbReference>
<dbReference type="AlphaFoldDB" id="A0A067LX34"/>
<organism evidence="13 14">
    <name type="scientific">Botryobasidium botryosum (strain FD-172 SS1)</name>
    <dbReference type="NCBI Taxonomy" id="930990"/>
    <lineage>
        <taxon>Eukaryota</taxon>
        <taxon>Fungi</taxon>
        <taxon>Dikarya</taxon>
        <taxon>Basidiomycota</taxon>
        <taxon>Agaricomycotina</taxon>
        <taxon>Agaricomycetes</taxon>
        <taxon>Cantharellales</taxon>
        <taxon>Botryobasidiaceae</taxon>
        <taxon>Botryobasidium</taxon>
    </lineage>
</organism>
<evidence type="ECO:0000256" key="8">
    <source>
        <dbReference type="ARBA" id="ARBA00023128"/>
    </source>
</evidence>
<keyword evidence="5 9" id="KW-0274">FAD</keyword>
<dbReference type="SUPFAM" id="SSF56645">
    <property type="entry name" value="Acyl-CoA dehydrogenase NM domain-like"/>
    <property type="match status" value="1"/>
</dbReference>
<keyword evidence="8" id="KW-0496">Mitochondrion</keyword>
<evidence type="ECO:0000256" key="2">
    <source>
        <dbReference type="ARBA" id="ARBA00004305"/>
    </source>
</evidence>
<keyword evidence="4 9" id="KW-0285">Flavoprotein</keyword>
<dbReference type="CDD" id="cd01151">
    <property type="entry name" value="GCD"/>
    <property type="match status" value="1"/>
</dbReference>
<evidence type="ECO:0000259" key="11">
    <source>
        <dbReference type="Pfam" id="PF02770"/>
    </source>
</evidence>
<gene>
    <name evidence="13" type="ORF">BOTBODRAFT_59794</name>
</gene>
<dbReference type="HOGENOM" id="CLU_018204_8_0_1"/>
<dbReference type="GO" id="GO:0033539">
    <property type="term" value="P:fatty acid beta-oxidation using acyl-CoA dehydrogenase"/>
    <property type="evidence" value="ECO:0007669"/>
    <property type="project" value="TreeGrafter"/>
</dbReference>
<dbReference type="GO" id="GO:0050660">
    <property type="term" value="F:flavin adenine dinucleotide binding"/>
    <property type="evidence" value="ECO:0007669"/>
    <property type="project" value="InterPro"/>
</dbReference>
<keyword evidence="7 9" id="KW-0560">Oxidoreductase</keyword>
<proteinExistence type="inferred from homology"/>
<comment type="cofactor">
    <cofactor evidence="1 9">
        <name>FAD</name>
        <dbReference type="ChEBI" id="CHEBI:57692"/>
    </cofactor>
</comment>
<dbReference type="GO" id="GO:0005759">
    <property type="term" value="C:mitochondrial matrix"/>
    <property type="evidence" value="ECO:0007669"/>
    <property type="project" value="UniProtKB-SubCell"/>
</dbReference>
<evidence type="ECO:0000256" key="4">
    <source>
        <dbReference type="ARBA" id="ARBA00022630"/>
    </source>
</evidence>
<feature type="domain" description="Acyl-CoA dehydrogenase/oxidase C-terminal" evidence="10">
    <location>
        <begin position="261"/>
        <end position="398"/>
    </location>
</feature>
<sequence length="411" mass="44821">MLAHRLLTPRVLSSCHVASRGMATNFAKFDWQDPLNIGSLLTEEEAAVRDTARDYCQENLLPRVVEAARTETFDRSIMSEMGALGLLGATIKGYNCAGVSSIAYGLIAREVERVDSGYRSAMSVQSSLVMHPINEFGSEAQKEKYLPRLAKGEIIGCFGLTEPNHGSDPSNMETIAKKTANGGFVLNGSKTWITNSPIADLFLVWAKCDWDGKVRGFLIEKGTPGLSAPAIKNKLALRASITGSIFMDSVKLSPESVLPNGKGLGAPFSCLNNARYGISWGVMGSLEACIQAARDYSLERHQFKRPLASFQLVQKKLADAMSEATLGLLASYQVGRLKDSGEWAPEMVSVIKRNNCGKALQHGRILLDVLGGNACSDEYHIGRHVANLQVTNTYEGKIPLERNLPLFWTHL</sequence>
<accession>A0A067LX34</accession>
<dbReference type="InterPro" id="IPR009100">
    <property type="entry name" value="AcylCoA_DH/oxidase_NM_dom_sf"/>
</dbReference>
<evidence type="ECO:0000256" key="1">
    <source>
        <dbReference type="ARBA" id="ARBA00001974"/>
    </source>
</evidence>
<evidence type="ECO:0000313" key="14">
    <source>
        <dbReference type="Proteomes" id="UP000027195"/>
    </source>
</evidence>
<dbReference type="SUPFAM" id="SSF47203">
    <property type="entry name" value="Acyl-CoA dehydrogenase C-terminal domain-like"/>
    <property type="match status" value="1"/>
</dbReference>